<dbReference type="STRING" id="29488.KS18_03300"/>
<gene>
    <name evidence="3" type="ORF">SAMN02982990_00312</name>
</gene>
<keyword evidence="4" id="KW-1185">Reference proteome</keyword>
<proteinExistence type="predicted"/>
<dbReference type="OrthoDB" id="8632294at2"/>
<dbReference type="SUPFAM" id="SSF53474">
    <property type="entry name" value="alpha/beta-Hydrolases"/>
    <property type="match status" value="1"/>
</dbReference>
<evidence type="ECO:0000313" key="3">
    <source>
        <dbReference type="EMBL" id="SCZ52180.1"/>
    </source>
</evidence>
<evidence type="ECO:0000256" key="1">
    <source>
        <dbReference type="SAM" id="SignalP"/>
    </source>
</evidence>
<dbReference type="EMBL" id="FMWJ01000001">
    <property type="protein sequence ID" value="SCZ52180.1"/>
    <property type="molecule type" value="Genomic_DNA"/>
</dbReference>
<accession>A0A1G5PSJ3</accession>
<dbReference type="PANTHER" id="PTHR43798">
    <property type="entry name" value="MONOACYLGLYCEROL LIPASE"/>
    <property type="match status" value="1"/>
</dbReference>
<name>A0A1G5PSJ3_PHOLU</name>
<feature type="domain" description="AB hydrolase-1" evidence="2">
    <location>
        <begin position="60"/>
        <end position="157"/>
    </location>
</feature>
<dbReference type="InterPro" id="IPR029058">
    <property type="entry name" value="AB_hydrolase_fold"/>
</dbReference>
<feature type="signal peptide" evidence="1">
    <location>
        <begin position="1"/>
        <end position="23"/>
    </location>
</feature>
<dbReference type="GeneID" id="45654837"/>
<dbReference type="PROSITE" id="PS51257">
    <property type="entry name" value="PROKAR_LIPOPROTEIN"/>
    <property type="match status" value="1"/>
</dbReference>
<organism evidence="3 4">
    <name type="scientific">Photorhabdus luminescens</name>
    <name type="common">Xenorhabdus luminescens</name>
    <dbReference type="NCBI Taxonomy" id="29488"/>
    <lineage>
        <taxon>Bacteria</taxon>
        <taxon>Pseudomonadati</taxon>
        <taxon>Pseudomonadota</taxon>
        <taxon>Gammaproteobacteria</taxon>
        <taxon>Enterobacterales</taxon>
        <taxon>Morganellaceae</taxon>
        <taxon>Photorhabdus</taxon>
    </lineage>
</organism>
<dbReference type="RefSeq" id="WP_049581711.1">
    <property type="nucleotide sequence ID" value="NZ_CAWQXX010000035.1"/>
</dbReference>
<reference evidence="4" key="1">
    <citation type="submission" date="2016-10" db="EMBL/GenBank/DDBJ databases">
        <authorList>
            <person name="Varghese N."/>
            <person name="Submissions S."/>
        </authorList>
    </citation>
    <scope>NUCLEOTIDE SEQUENCE [LARGE SCALE GENOMIC DNA]</scope>
    <source>
        <strain evidence="4">ATCC 29999</strain>
    </source>
</reference>
<evidence type="ECO:0000259" key="2">
    <source>
        <dbReference type="Pfam" id="PF00561"/>
    </source>
</evidence>
<dbReference type="Gene3D" id="3.40.50.1820">
    <property type="entry name" value="alpha/beta hydrolase"/>
    <property type="match status" value="1"/>
</dbReference>
<dbReference type="Pfam" id="PF00561">
    <property type="entry name" value="Abhydrolase_1"/>
    <property type="match status" value="1"/>
</dbReference>
<protein>
    <submittedName>
        <fullName evidence="3">Pimeloyl-ACP methyl ester carboxylesterase</fullName>
    </submittedName>
</protein>
<evidence type="ECO:0000313" key="4">
    <source>
        <dbReference type="Proteomes" id="UP000183223"/>
    </source>
</evidence>
<dbReference type="InterPro" id="IPR050266">
    <property type="entry name" value="AB_hydrolase_sf"/>
</dbReference>
<sequence length="280" mass="30126">MKQFVFVLGFLSIVLAVACPASAMQVEQKIVTNGVASIEYSVRGEGPLLMVIASTGRGTAEFSPLADRLAMRGYRVALPEPRGISKSTGPMENVTFHDFADDFAAVVAAEGGKAIVVGHAYGHWIAKTIAADYPEMTRGIVLLAGAAKSWPSELSDAITVISDPKSTREERLAKLRLAFFAEGNDPTPWLEGWHSDVIKSQSAARKLTNRKDWWAGGAAPIFDLQAGSDPFRPETSRMEAKDEFGKRVTVAVIEGASHALPAEKPTETANAIADWADKLK</sequence>
<dbReference type="Proteomes" id="UP000183223">
    <property type="component" value="Unassembled WGS sequence"/>
</dbReference>
<keyword evidence="1" id="KW-0732">Signal</keyword>
<dbReference type="InterPro" id="IPR000073">
    <property type="entry name" value="AB_hydrolase_1"/>
</dbReference>
<feature type="chain" id="PRO_5010317814" evidence="1">
    <location>
        <begin position="24"/>
        <end position="280"/>
    </location>
</feature>
<dbReference type="AlphaFoldDB" id="A0A1G5PSJ3"/>